<feature type="non-terminal residue" evidence="2">
    <location>
        <position position="1"/>
    </location>
</feature>
<dbReference type="EMBL" id="BGPR01022889">
    <property type="protein sequence ID" value="GBN89623.1"/>
    <property type="molecule type" value="Genomic_DNA"/>
</dbReference>
<keyword evidence="4" id="KW-1185">Reference proteome</keyword>
<protein>
    <submittedName>
        <fullName evidence="2">Uncharacterized protein</fullName>
    </submittedName>
</protein>
<accession>A0A4Y2SPI0</accession>
<evidence type="ECO:0000313" key="3">
    <source>
        <dbReference type="EMBL" id="GBN89679.1"/>
    </source>
</evidence>
<evidence type="ECO:0000256" key="1">
    <source>
        <dbReference type="SAM" id="Phobius"/>
    </source>
</evidence>
<gene>
    <name evidence="3" type="ORF">AVEN_109620_1</name>
    <name evidence="2" type="ORF">AVEN_186265_1</name>
</gene>
<name>A0A4Y2SPI0_ARAVE</name>
<dbReference type="AlphaFoldDB" id="A0A4Y2SPI0"/>
<evidence type="ECO:0000313" key="2">
    <source>
        <dbReference type="EMBL" id="GBN89623.1"/>
    </source>
</evidence>
<keyword evidence="1" id="KW-1133">Transmembrane helix</keyword>
<proteinExistence type="predicted"/>
<keyword evidence="1" id="KW-0472">Membrane</keyword>
<reference evidence="2 4" key="1">
    <citation type="journal article" date="2019" name="Sci. Rep.">
        <title>Orb-weaving spider Araneus ventricosus genome elucidates the spidroin gene catalogue.</title>
        <authorList>
            <person name="Kono N."/>
            <person name="Nakamura H."/>
            <person name="Ohtoshi R."/>
            <person name="Moran D.A.P."/>
            <person name="Shinohara A."/>
            <person name="Yoshida Y."/>
            <person name="Fujiwara M."/>
            <person name="Mori M."/>
            <person name="Tomita M."/>
            <person name="Arakawa K."/>
        </authorList>
    </citation>
    <scope>NUCLEOTIDE SEQUENCE [LARGE SCALE GENOMIC DNA]</scope>
</reference>
<dbReference type="OrthoDB" id="6450446at2759"/>
<evidence type="ECO:0000313" key="4">
    <source>
        <dbReference type="Proteomes" id="UP000499080"/>
    </source>
</evidence>
<feature type="transmembrane region" description="Helical" evidence="1">
    <location>
        <begin position="161"/>
        <end position="182"/>
    </location>
</feature>
<organism evidence="2 4">
    <name type="scientific">Araneus ventricosus</name>
    <name type="common">Orbweaver spider</name>
    <name type="synonym">Epeira ventricosa</name>
    <dbReference type="NCBI Taxonomy" id="182803"/>
    <lineage>
        <taxon>Eukaryota</taxon>
        <taxon>Metazoa</taxon>
        <taxon>Ecdysozoa</taxon>
        <taxon>Arthropoda</taxon>
        <taxon>Chelicerata</taxon>
        <taxon>Arachnida</taxon>
        <taxon>Araneae</taxon>
        <taxon>Araneomorphae</taxon>
        <taxon>Entelegynae</taxon>
        <taxon>Araneoidea</taxon>
        <taxon>Araneidae</taxon>
        <taxon>Araneus</taxon>
    </lineage>
</organism>
<keyword evidence="1" id="KW-0812">Transmembrane</keyword>
<sequence>RIDKVNSFTLCQYTSKSDAFEKHTRTKEIRSTGSLFKDCNKFWAIKKAKVNSCDQIWLPKDQVQLLSLPQNKWQGRRWLFHVVDTVHSKWPGNRHHIPMCCFGNGKYEETTREKADKKENPKKTGRSKKEKEDTCLGLWSEVRNGVCPLFTTRDQRLGSCFLILFFFTSVGLYSGVFLGIVLELPVFTSSRKESFTLLVLFFPLESPLLQPFVPPPPESV</sequence>
<dbReference type="Proteomes" id="UP000499080">
    <property type="component" value="Unassembled WGS sequence"/>
</dbReference>
<dbReference type="EMBL" id="BGPR01022911">
    <property type="protein sequence ID" value="GBN89679.1"/>
    <property type="molecule type" value="Genomic_DNA"/>
</dbReference>
<comment type="caution">
    <text evidence="2">The sequence shown here is derived from an EMBL/GenBank/DDBJ whole genome shotgun (WGS) entry which is preliminary data.</text>
</comment>